<feature type="compositionally biased region" description="Polar residues" evidence="1">
    <location>
        <begin position="13"/>
        <end position="24"/>
    </location>
</feature>
<feature type="region of interest" description="Disordered" evidence="1">
    <location>
        <begin position="168"/>
        <end position="213"/>
    </location>
</feature>
<feature type="region of interest" description="Disordered" evidence="1">
    <location>
        <begin position="230"/>
        <end position="249"/>
    </location>
</feature>
<reference evidence="2 3" key="1">
    <citation type="journal article" date="2015" name="Genome Announc.">
        <title>Genome sequence and annotation of Trichoderma parareesei, the ancestor of the cellulase producer Trichoderma reesei.</title>
        <authorList>
            <person name="Yang D."/>
            <person name="Pomraning K."/>
            <person name="Kopchinskiy A."/>
            <person name="Karimi Aghcheh R."/>
            <person name="Atanasova L."/>
            <person name="Chenthamara K."/>
            <person name="Baker S.E."/>
            <person name="Zhang R."/>
            <person name="Shen Q."/>
            <person name="Freitag M."/>
            <person name="Kubicek C.P."/>
            <person name="Druzhinina I.S."/>
        </authorList>
    </citation>
    <scope>NUCLEOTIDE SEQUENCE [LARGE SCALE GENOMIC DNA]</scope>
    <source>
        <strain evidence="2 3">CBS 125925</strain>
    </source>
</reference>
<feature type="compositionally biased region" description="Basic and acidic residues" evidence="1">
    <location>
        <begin position="190"/>
        <end position="208"/>
    </location>
</feature>
<dbReference type="AlphaFoldDB" id="A0A2H2ZE26"/>
<evidence type="ECO:0000313" key="2">
    <source>
        <dbReference type="EMBL" id="OTA04138.1"/>
    </source>
</evidence>
<organism evidence="2 3">
    <name type="scientific">Trichoderma parareesei</name>
    <name type="common">Filamentous fungus</name>
    <dbReference type="NCBI Taxonomy" id="858221"/>
    <lineage>
        <taxon>Eukaryota</taxon>
        <taxon>Fungi</taxon>
        <taxon>Dikarya</taxon>
        <taxon>Ascomycota</taxon>
        <taxon>Pezizomycotina</taxon>
        <taxon>Sordariomycetes</taxon>
        <taxon>Hypocreomycetidae</taxon>
        <taxon>Hypocreales</taxon>
        <taxon>Hypocreaceae</taxon>
        <taxon>Trichoderma</taxon>
    </lineage>
</organism>
<feature type="compositionally biased region" description="Low complexity" evidence="1">
    <location>
        <begin position="230"/>
        <end position="246"/>
    </location>
</feature>
<proteinExistence type="predicted"/>
<accession>A0A2H2ZE26</accession>
<protein>
    <submittedName>
        <fullName evidence="2">Uncharacterized protein</fullName>
    </submittedName>
</protein>
<dbReference type="EMBL" id="LFMI01000476">
    <property type="protein sequence ID" value="OTA04138.1"/>
    <property type="molecule type" value="Genomic_DNA"/>
</dbReference>
<feature type="compositionally biased region" description="Polar residues" evidence="1">
    <location>
        <begin position="170"/>
        <end position="181"/>
    </location>
</feature>
<sequence>MGRPRAKKVAADDSNQGQPATSVPNEDGTAKAASPKDAAEDAGPPPTPVAETLIVEAESDEPLAPETEQIPESWVPLFGELEQLNAAEAMDGLENSEHQEHDAMEFLSGETPMELGDMAAFTGMPSFLDSLSDSLDPQATTSAVPANLFGPQELVSFGLPVATSRDETVGLSSTQQHQASLPSEPCNCKHSSESSRRESRSAPSDRDQSSQLSSLASALFSEASYSHEATPCSPSSTSQPSDASPSLQLSCDGGSELSWRKTQVVLKQGRCNCMDTITERIASLKAEQQSSCLMPMDCVLMLEKEVQESLCLLHKCKNCRLDSFVHLLALVSVRMMLDILQKSARSEFISRAKSSSDDSCEGVSLCIGTYKVPSRVRCRFLRKALQARFHKLAALVEERERLVTGKKQDSFSKSASLLVGDISRGLRTIMGWIELWNARQV</sequence>
<gene>
    <name evidence="2" type="ORF">A9Z42_0047270</name>
</gene>
<dbReference type="Proteomes" id="UP000219286">
    <property type="component" value="Unassembled WGS sequence"/>
</dbReference>
<evidence type="ECO:0000313" key="3">
    <source>
        <dbReference type="Proteomes" id="UP000219286"/>
    </source>
</evidence>
<keyword evidence="3" id="KW-1185">Reference proteome</keyword>
<feature type="region of interest" description="Disordered" evidence="1">
    <location>
        <begin position="1"/>
        <end position="49"/>
    </location>
</feature>
<comment type="caution">
    <text evidence="2">The sequence shown here is derived from an EMBL/GenBank/DDBJ whole genome shotgun (WGS) entry which is preliminary data.</text>
</comment>
<name>A0A2H2ZE26_TRIPA</name>
<evidence type="ECO:0000256" key="1">
    <source>
        <dbReference type="SAM" id="MobiDB-lite"/>
    </source>
</evidence>